<gene>
    <name evidence="3" type="ORF">DXN05_14850</name>
</gene>
<accession>A0A3E1NHH6</accession>
<proteinExistence type="predicted"/>
<dbReference type="InterPro" id="IPR019207">
    <property type="entry name" value="DUF2092"/>
</dbReference>
<feature type="signal peptide" evidence="2">
    <location>
        <begin position="1"/>
        <end position="21"/>
    </location>
</feature>
<keyword evidence="4" id="KW-1185">Reference proteome</keyword>
<evidence type="ECO:0000313" key="3">
    <source>
        <dbReference type="EMBL" id="RFM27304.1"/>
    </source>
</evidence>
<comment type="caution">
    <text evidence="3">The sequence shown here is derived from an EMBL/GenBank/DDBJ whole genome shotgun (WGS) entry which is preliminary data.</text>
</comment>
<dbReference type="SUPFAM" id="SSF89392">
    <property type="entry name" value="Prokaryotic lipoproteins and lipoprotein localization factors"/>
    <property type="match status" value="1"/>
</dbReference>
<dbReference type="Proteomes" id="UP000261284">
    <property type="component" value="Unassembled WGS sequence"/>
</dbReference>
<dbReference type="RefSeq" id="WP_116848061.1">
    <property type="nucleotide sequence ID" value="NZ_QTJU01000005.1"/>
</dbReference>
<organism evidence="3 4">
    <name type="scientific">Deminuibacter soli</name>
    <dbReference type="NCBI Taxonomy" id="2291815"/>
    <lineage>
        <taxon>Bacteria</taxon>
        <taxon>Pseudomonadati</taxon>
        <taxon>Bacteroidota</taxon>
        <taxon>Chitinophagia</taxon>
        <taxon>Chitinophagales</taxon>
        <taxon>Chitinophagaceae</taxon>
        <taxon>Deminuibacter</taxon>
    </lineage>
</organism>
<dbReference type="Pfam" id="PF09865">
    <property type="entry name" value="DUF2092"/>
    <property type="match status" value="1"/>
</dbReference>
<name>A0A3E1NHH6_9BACT</name>
<feature type="chain" id="PRO_5017595192" evidence="2">
    <location>
        <begin position="22"/>
        <end position="259"/>
    </location>
</feature>
<evidence type="ECO:0000313" key="4">
    <source>
        <dbReference type="Proteomes" id="UP000261284"/>
    </source>
</evidence>
<dbReference type="InterPro" id="IPR029046">
    <property type="entry name" value="LolA/LolB/LppX"/>
</dbReference>
<reference evidence="3 4" key="1">
    <citation type="submission" date="2018-08" db="EMBL/GenBank/DDBJ databases">
        <title>Chitinophagaceae sp. K23C18032701, a novel bacterium isolated from forest soil.</title>
        <authorList>
            <person name="Wang C."/>
        </authorList>
    </citation>
    <scope>NUCLEOTIDE SEQUENCE [LARGE SCALE GENOMIC DNA]</scope>
    <source>
        <strain evidence="3 4">K23C18032701</strain>
    </source>
</reference>
<dbReference type="AlphaFoldDB" id="A0A3E1NHH6"/>
<dbReference type="EMBL" id="QTJU01000005">
    <property type="protein sequence ID" value="RFM27304.1"/>
    <property type="molecule type" value="Genomic_DNA"/>
</dbReference>
<keyword evidence="1 2" id="KW-0732">Signal</keyword>
<dbReference type="Gene3D" id="2.50.20.10">
    <property type="entry name" value="Lipoprotein localisation LolA/LolB/LppX"/>
    <property type="match status" value="1"/>
</dbReference>
<evidence type="ECO:0000256" key="1">
    <source>
        <dbReference type="ARBA" id="ARBA00022729"/>
    </source>
</evidence>
<sequence>MSSAKMIALKLCLLTVIQATAQTQRQDIDSAALFLLQRTTATILQMTACSFRITTSYDMANGQAGLVKHSTLDDVFMKFPGKLLVISSGDKGRRGLWCDDSILSYYSYDHNNYATISAPGSIIAAIDTVSKTFGIDFPGVDFFYPDFAAAIAASAQSLLYLGQTPVNGESCVHIAGRDQEKSYEFWLSMEQWFLPVKISIHYYHTQGGPQYEASYSNWHVNPNLSNALFDFVIPPRAGKIRLLPSSGEPGEQPDQNTRP</sequence>
<protein>
    <submittedName>
        <fullName evidence="3">DUF2092 domain-containing protein</fullName>
    </submittedName>
</protein>
<dbReference type="OrthoDB" id="835919at2"/>
<evidence type="ECO:0000256" key="2">
    <source>
        <dbReference type="SAM" id="SignalP"/>
    </source>
</evidence>